<dbReference type="InterPro" id="IPR013324">
    <property type="entry name" value="RNA_pol_sigma_r3/r4-like"/>
</dbReference>
<dbReference type="InterPro" id="IPR039425">
    <property type="entry name" value="RNA_pol_sigma-70-like"/>
</dbReference>
<protein>
    <recommendedName>
        <fullName evidence="6">RNA polymerase sigma factor</fullName>
    </recommendedName>
</protein>
<evidence type="ECO:0000259" key="7">
    <source>
        <dbReference type="Pfam" id="PF04542"/>
    </source>
</evidence>
<evidence type="ECO:0000256" key="5">
    <source>
        <dbReference type="ARBA" id="ARBA00023163"/>
    </source>
</evidence>
<dbReference type="Gene3D" id="1.10.1740.10">
    <property type="match status" value="1"/>
</dbReference>
<sequence>MSYAVEISAPAEASVAALARDHDASPEMAPTLVPDAPTATPDVVFDEDAPLLDRLATGDEAAFRALVERHIDRGYAIALRILGNAADAEDVVQDTMLKVWTHRGRWQHGRAKFSTWLYRVISNRCIDLRRKPRTENVDAVPEVADSQLDASRVIERNELSGMLETAMRRLPDQQRLALILSYHENMSNGEIAEVMESTVYAVESLLKRGRQQLRAMLRGHERDLRGAFTDC</sequence>
<dbReference type="InterPro" id="IPR000838">
    <property type="entry name" value="RNA_pol_sigma70_ECF_CS"/>
</dbReference>
<dbReference type="PROSITE" id="PS01063">
    <property type="entry name" value="SIGMA70_ECF"/>
    <property type="match status" value="1"/>
</dbReference>
<dbReference type="Pfam" id="PF08281">
    <property type="entry name" value="Sigma70_r4_2"/>
    <property type="match status" value="1"/>
</dbReference>
<dbReference type="EMBL" id="JBHLWM010000003">
    <property type="protein sequence ID" value="MFC0240427.1"/>
    <property type="molecule type" value="Genomic_DNA"/>
</dbReference>
<keyword evidence="4 6" id="KW-0238">DNA-binding</keyword>
<dbReference type="Proteomes" id="UP001589775">
    <property type="component" value="Unassembled WGS sequence"/>
</dbReference>
<name>A0ABV6EQN7_9BRAD</name>
<dbReference type="PANTHER" id="PTHR43133">
    <property type="entry name" value="RNA POLYMERASE ECF-TYPE SIGMA FACTO"/>
    <property type="match status" value="1"/>
</dbReference>
<dbReference type="SUPFAM" id="SSF88946">
    <property type="entry name" value="Sigma2 domain of RNA polymerase sigma factors"/>
    <property type="match status" value="1"/>
</dbReference>
<dbReference type="RefSeq" id="WP_378386299.1">
    <property type="nucleotide sequence ID" value="NZ_JBHLWM010000003.1"/>
</dbReference>
<evidence type="ECO:0000313" key="10">
    <source>
        <dbReference type="Proteomes" id="UP001589775"/>
    </source>
</evidence>
<evidence type="ECO:0000256" key="1">
    <source>
        <dbReference type="ARBA" id="ARBA00010641"/>
    </source>
</evidence>
<dbReference type="NCBIfam" id="TIGR02985">
    <property type="entry name" value="Sig70_bacteroi1"/>
    <property type="match status" value="1"/>
</dbReference>
<gene>
    <name evidence="9" type="ORF">ACFFJ6_08115</name>
</gene>
<dbReference type="InterPro" id="IPR013249">
    <property type="entry name" value="RNA_pol_sigma70_r4_t2"/>
</dbReference>
<dbReference type="Pfam" id="PF04542">
    <property type="entry name" value="Sigma70_r2"/>
    <property type="match status" value="1"/>
</dbReference>
<reference evidence="9 10" key="1">
    <citation type="submission" date="2024-09" db="EMBL/GenBank/DDBJ databases">
        <authorList>
            <person name="Sun Q."/>
            <person name="Mori K."/>
        </authorList>
    </citation>
    <scope>NUCLEOTIDE SEQUENCE [LARGE SCALE GENOMIC DNA]</scope>
    <source>
        <strain evidence="9 10">KCTC 23279</strain>
    </source>
</reference>
<organism evidence="9 10">
    <name type="scientific">Rhodopseudomonas telluris</name>
    <dbReference type="NCBI Taxonomy" id="644215"/>
    <lineage>
        <taxon>Bacteria</taxon>
        <taxon>Pseudomonadati</taxon>
        <taxon>Pseudomonadota</taxon>
        <taxon>Alphaproteobacteria</taxon>
        <taxon>Hyphomicrobiales</taxon>
        <taxon>Nitrobacteraceae</taxon>
        <taxon>Rhodopseudomonas</taxon>
    </lineage>
</organism>
<proteinExistence type="inferred from homology"/>
<evidence type="ECO:0000256" key="3">
    <source>
        <dbReference type="ARBA" id="ARBA00023082"/>
    </source>
</evidence>
<dbReference type="PANTHER" id="PTHR43133:SF8">
    <property type="entry name" value="RNA POLYMERASE SIGMA FACTOR HI_1459-RELATED"/>
    <property type="match status" value="1"/>
</dbReference>
<dbReference type="NCBIfam" id="NF004113">
    <property type="entry name" value="PRK05602.1"/>
    <property type="match status" value="1"/>
</dbReference>
<comment type="similarity">
    <text evidence="1 6">Belongs to the sigma-70 factor family. ECF subfamily.</text>
</comment>
<evidence type="ECO:0000313" key="9">
    <source>
        <dbReference type="EMBL" id="MFC0240427.1"/>
    </source>
</evidence>
<comment type="caution">
    <text evidence="9">The sequence shown here is derived from an EMBL/GenBank/DDBJ whole genome shotgun (WGS) entry which is preliminary data.</text>
</comment>
<feature type="domain" description="RNA polymerase sigma-70 region 2" evidence="7">
    <location>
        <begin position="66"/>
        <end position="131"/>
    </location>
</feature>
<feature type="domain" description="RNA polymerase sigma factor 70 region 4 type 2" evidence="8">
    <location>
        <begin position="162"/>
        <end position="213"/>
    </location>
</feature>
<evidence type="ECO:0000256" key="4">
    <source>
        <dbReference type="ARBA" id="ARBA00023125"/>
    </source>
</evidence>
<evidence type="ECO:0000256" key="2">
    <source>
        <dbReference type="ARBA" id="ARBA00023015"/>
    </source>
</evidence>
<dbReference type="InterPro" id="IPR013325">
    <property type="entry name" value="RNA_pol_sigma_r2"/>
</dbReference>
<dbReference type="InterPro" id="IPR036388">
    <property type="entry name" value="WH-like_DNA-bd_sf"/>
</dbReference>
<evidence type="ECO:0000259" key="8">
    <source>
        <dbReference type="Pfam" id="PF08281"/>
    </source>
</evidence>
<keyword evidence="2 6" id="KW-0805">Transcription regulation</keyword>
<keyword evidence="3 6" id="KW-0731">Sigma factor</keyword>
<dbReference type="NCBIfam" id="TIGR02937">
    <property type="entry name" value="sigma70-ECF"/>
    <property type="match status" value="1"/>
</dbReference>
<accession>A0ABV6EQN7</accession>
<dbReference type="NCBIfam" id="NF009190">
    <property type="entry name" value="PRK12538.1"/>
    <property type="match status" value="1"/>
</dbReference>
<dbReference type="Gene3D" id="1.10.10.10">
    <property type="entry name" value="Winged helix-like DNA-binding domain superfamily/Winged helix DNA-binding domain"/>
    <property type="match status" value="1"/>
</dbReference>
<keyword evidence="10" id="KW-1185">Reference proteome</keyword>
<dbReference type="InterPro" id="IPR007627">
    <property type="entry name" value="RNA_pol_sigma70_r2"/>
</dbReference>
<dbReference type="CDD" id="cd06171">
    <property type="entry name" value="Sigma70_r4"/>
    <property type="match status" value="1"/>
</dbReference>
<keyword evidence="5 6" id="KW-0804">Transcription</keyword>
<dbReference type="InterPro" id="IPR014284">
    <property type="entry name" value="RNA_pol_sigma-70_dom"/>
</dbReference>
<evidence type="ECO:0000256" key="6">
    <source>
        <dbReference type="RuleBase" id="RU000716"/>
    </source>
</evidence>
<dbReference type="InterPro" id="IPR014327">
    <property type="entry name" value="RNA_pol_sigma70_bacteroid"/>
</dbReference>
<dbReference type="SUPFAM" id="SSF88659">
    <property type="entry name" value="Sigma3 and sigma4 domains of RNA polymerase sigma factors"/>
    <property type="match status" value="1"/>
</dbReference>